<gene>
    <name evidence="3" type="ORF">HINF_LOCUS37570</name>
    <name evidence="2" type="ORF">HINF_LOCUS48424</name>
</gene>
<dbReference type="EMBL" id="CATOUU010000934">
    <property type="protein sequence ID" value="CAI9960779.1"/>
    <property type="molecule type" value="Genomic_DNA"/>
</dbReference>
<accession>A0AA86QJQ6</accession>
<reference evidence="2" key="1">
    <citation type="submission" date="2023-06" db="EMBL/GenBank/DDBJ databases">
        <authorList>
            <person name="Kurt Z."/>
        </authorList>
    </citation>
    <scope>NUCLEOTIDE SEQUENCE</scope>
</reference>
<proteinExistence type="predicted"/>
<dbReference type="EMBL" id="CAXDID020000140">
    <property type="protein sequence ID" value="CAL6038850.1"/>
    <property type="molecule type" value="Genomic_DNA"/>
</dbReference>
<feature type="coiled-coil region" evidence="1">
    <location>
        <begin position="545"/>
        <end position="572"/>
    </location>
</feature>
<dbReference type="Proteomes" id="UP001642409">
    <property type="component" value="Unassembled WGS sequence"/>
</dbReference>
<protein>
    <submittedName>
        <fullName evidence="3">Hypothetical_protein</fullName>
    </submittedName>
</protein>
<evidence type="ECO:0000256" key="1">
    <source>
        <dbReference type="SAM" id="Coils"/>
    </source>
</evidence>
<evidence type="ECO:0000313" key="3">
    <source>
        <dbReference type="EMBL" id="CAL6038850.1"/>
    </source>
</evidence>
<name>A0AA86QJQ6_9EUKA</name>
<sequence length="847" mass="94139">MYALLELFGQQSLFQIALAQKVSYQQQYSTFCNNKLGSKNAACYCHKETLIASKVHTGSVVYSLSESNFHSMYTEKTQNLKIDQTYHLAKLPSFALFGLTKGIQIESSQLSVRVPTQMSHSALVCLECDLNVSASDFIFVASAHNVSGLVLTPRTTLWMSGSLVQFRLEGVFAGGLLLRCPKLDVVIISCKISSYMVVQNLSGSIAAFSLDVITFKATDSVLCSNAASKFGRDESNVQVISNVKEDCAVCREGFYSYGLCLSALANSQLLNNKLVCSDPFVFDGEECVCPQGEAVNGSSCVNVVDSVGTVMESLEQVGYQLIALTLYTSQIDNATGQINIEQSQMKEQIQKLYELNNQTQTNKVNLSHIELSIINNISELEAELRPQLNALETQVSNNYSQLHQELQQNTAILDTRIVNNISDLNNSYNKLNQYRVNLEDEFIVLTEQTSKLENSTTRMNDIQSQLQAQIQNLQDLPQQITSTFSQSEMNLHSNTTVLDQRIFNNASILNFSVQSLNASLIDQKSDQDLIQNQVQNKNQIIADMKVLYQSQIDFLQDIINRLELQIDCTNQVGYSFINGACVQQSCSVTGQKRMNGLCQCVNLNAIISSGSCVCPKFATVIDSICKCPEKAVLLGDSCVCNEIYGQIIQSGICVCPSGYVINNNACWMVQTINGYDSSFQCSQNVYICHFEVKTISHQVSASTNFSNGYVFNSQTVINSAFIDILDSVYEIPKINPLFQSQNSFISIKIQIGTNNINNSASILTTSQTLIINQMNIISRDGCQLTFSKASQINLLTSTTNSMQMTNLQTQVSLYHKEILHQQIVQVEFLILQDIKFLEHIKLLYQLL</sequence>
<reference evidence="3 4" key="2">
    <citation type="submission" date="2024-07" db="EMBL/GenBank/DDBJ databases">
        <authorList>
            <person name="Akdeniz Z."/>
        </authorList>
    </citation>
    <scope>NUCLEOTIDE SEQUENCE [LARGE SCALE GENOMIC DNA]</scope>
</reference>
<evidence type="ECO:0000313" key="4">
    <source>
        <dbReference type="Proteomes" id="UP001642409"/>
    </source>
</evidence>
<dbReference type="AlphaFoldDB" id="A0AA86QJQ6"/>
<keyword evidence="4" id="KW-1185">Reference proteome</keyword>
<evidence type="ECO:0000313" key="2">
    <source>
        <dbReference type="EMBL" id="CAI9960779.1"/>
    </source>
</evidence>
<keyword evidence="1" id="KW-0175">Coiled coil</keyword>
<comment type="caution">
    <text evidence="2">The sequence shown here is derived from an EMBL/GenBank/DDBJ whole genome shotgun (WGS) entry which is preliminary data.</text>
</comment>
<organism evidence="2">
    <name type="scientific">Hexamita inflata</name>
    <dbReference type="NCBI Taxonomy" id="28002"/>
    <lineage>
        <taxon>Eukaryota</taxon>
        <taxon>Metamonada</taxon>
        <taxon>Diplomonadida</taxon>
        <taxon>Hexamitidae</taxon>
        <taxon>Hexamitinae</taxon>
        <taxon>Hexamita</taxon>
    </lineage>
</organism>
<feature type="coiled-coil region" evidence="1">
    <location>
        <begin position="421"/>
        <end position="472"/>
    </location>
</feature>